<feature type="compositionally biased region" description="Low complexity" evidence="1">
    <location>
        <begin position="8"/>
        <end position="21"/>
    </location>
</feature>
<comment type="caution">
    <text evidence="3">The sequence shown here is derived from an EMBL/GenBank/DDBJ whole genome shotgun (WGS) entry which is preliminary data.</text>
</comment>
<feature type="region of interest" description="Disordered" evidence="1">
    <location>
        <begin position="1"/>
        <end position="30"/>
    </location>
</feature>
<feature type="compositionally biased region" description="Gly residues" evidence="1">
    <location>
        <begin position="370"/>
        <end position="388"/>
    </location>
</feature>
<name>A0ABU0RAT7_9MICO</name>
<keyword evidence="4" id="KW-1185">Reference proteome</keyword>
<dbReference type="InterPro" id="IPR018713">
    <property type="entry name" value="MPAB/Lcp_cat_dom"/>
</dbReference>
<evidence type="ECO:0000259" key="2">
    <source>
        <dbReference type="Pfam" id="PF09995"/>
    </source>
</evidence>
<evidence type="ECO:0000313" key="4">
    <source>
        <dbReference type="Proteomes" id="UP001239083"/>
    </source>
</evidence>
<evidence type="ECO:0000313" key="3">
    <source>
        <dbReference type="EMBL" id="MDQ0894882.1"/>
    </source>
</evidence>
<dbReference type="Pfam" id="PF09995">
    <property type="entry name" value="MPAB_Lcp_cat"/>
    <property type="match status" value="1"/>
</dbReference>
<evidence type="ECO:0000256" key="1">
    <source>
        <dbReference type="SAM" id="MobiDB-lite"/>
    </source>
</evidence>
<feature type="region of interest" description="Disordered" evidence="1">
    <location>
        <begin position="300"/>
        <end position="388"/>
    </location>
</feature>
<dbReference type="PANTHER" id="PTHR36151">
    <property type="entry name" value="BLR2777 PROTEIN"/>
    <property type="match status" value="1"/>
</dbReference>
<gene>
    <name evidence="3" type="ORF">QFZ26_002437</name>
</gene>
<protein>
    <submittedName>
        <fullName evidence="3">Uncharacterized protein (DUF2236 family)</fullName>
    </submittedName>
</protein>
<feature type="domain" description="ER-bound oxygenase mpaB/mpaB'/Rubber oxygenase catalytic" evidence="2">
    <location>
        <begin position="53"/>
        <end position="277"/>
    </location>
</feature>
<sequence>MGDRREVAGTSAAGAGAAPWRPMRRRRQEPPAWTAALTEGEDAGFFGPGSAAWTVNGSMPALVAGIRALLLQTLHPGAMAGVHDWSSYRDDPLRRLDGTVRWIATTTFGDRRSATEASAFVSRLHERVTGTYVDANGVEREYAANDAELLRWVHNAFTEAFLGAHEVWGGPIPGGPDAYVREWAQAGRLMGVQDPPTTVDALHAEMAAFLVEAKPDERVTEAMGFLRRPGLPGLTGMLYPILFGGAVASLDQHSRELLGLRRPWWPAITPTRVLLAAAGRVFGRVSPSERNARARIAGLQGSANASVKPSRPPESVDTLSETTGGARMSINDDDITLEPGDDGEGVADGGANPKGHDGGADGSAAEGEGVADGGANPGGHDGGADGSA</sequence>
<feature type="compositionally biased region" description="Acidic residues" evidence="1">
    <location>
        <begin position="331"/>
        <end position="345"/>
    </location>
</feature>
<dbReference type="EMBL" id="JAUSYY010000001">
    <property type="protein sequence ID" value="MDQ0894882.1"/>
    <property type="molecule type" value="Genomic_DNA"/>
</dbReference>
<reference evidence="3 4" key="1">
    <citation type="submission" date="2023-07" db="EMBL/GenBank/DDBJ databases">
        <title>Comparative genomics of wheat-associated soil bacteria to identify genetic determinants of phenazine resistance.</title>
        <authorList>
            <person name="Mouncey N."/>
        </authorList>
    </citation>
    <scope>NUCLEOTIDE SEQUENCE [LARGE SCALE GENOMIC DNA]</scope>
    <source>
        <strain evidence="3 4">V3I3</strain>
    </source>
</reference>
<organism evidence="3 4">
    <name type="scientific">Agromyces ramosus</name>
    <dbReference type="NCBI Taxonomy" id="33879"/>
    <lineage>
        <taxon>Bacteria</taxon>
        <taxon>Bacillati</taxon>
        <taxon>Actinomycetota</taxon>
        <taxon>Actinomycetes</taxon>
        <taxon>Micrococcales</taxon>
        <taxon>Microbacteriaceae</taxon>
        <taxon>Agromyces</taxon>
    </lineage>
</organism>
<dbReference type="PANTHER" id="PTHR36151:SF3">
    <property type="entry name" value="ER-BOUND OXYGENASE MPAB_MPAB'_RUBBER OXYGENASE CATALYTIC DOMAIN-CONTAINING PROTEIN"/>
    <property type="match status" value="1"/>
</dbReference>
<proteinExistence type="predicted"/>
<dbReference type="Proteomes" id="UP001239083">
    <property type="component" value="Unassembled WGS sequence"/>
</dbReference>
<accession>A0ABU0RAT7</accession>
<dbReference type="RefSeq" id="WP_307042481.1">
    <property type="nucleotide sequence ID" value="NZ_JAUSYY010000001.1"/>
</dbReference>